<dbReference type="GO" id="GO:0003723">
    <property type="term" value="F:RNA binding"/>
    <property type="evidence" value="ECO:0007669"/>
    <property type="project" value="UniProtKB-UniRule"/>
</dbReference>
<dbReference type="GO" id="GO:0004521">
    <property type="term" value="F:RNA endonuclease activity"/>
    <property type="evidence" value="ECO:0007669"/>
    <property type="project" value="UniProtKB-UniRule"/>
</dbReference>
<dbReference type="AlphaFoldDB" id="A0AAN9AS42"/>
<evidence type="ECO:0000256" key="7">
    <source>
        <dbReference type="ARBA" id="ARBA00022801"/>
    </source>
</evidence>
<feature type="signal peptide" evidence="12">
    <location>
        <begin position="1"/>
        <end position="23"/>
    </location>
</feature>
<keyword evidence="16" id="KW-1185">Reference proteome</keyword>
<comment type="caution">
    <text evidence="15">The sequence shown here is derived from an EMBL/GenBank/DDBJ whole genome shotgun (WGS) entry which is preliminary data.</text>
</comment>
<evidence type="ECO:0000256" key="2">
    <source>
        <dbReference type="ARBA" id="ARBA00010168"/>
    </source>
</evidence>
<keyword evidence="8 12" id="KW-0694">RNA-binding</keyword>
<evidence type="ECO:0000256" key="9">
    <source>
        <dbReference type="ARBA" id="ARBA00023157"/>
    </source>
</evidence>
<comment type="similarity">
    <text evidence="2 12">Belongs to the ENDOU family.</text>
</comment>
<dbReference type="CDD" id="cd21159">
    <property type="entry name" value="XendoU"/>
    <property type="match status" value="1"/>
</dbReference>
<reference evidence="15 16" key="1">
    <citation type="submission" date="2024-02" db="EMBL/GenBank/DDBJ databases">
        <title>Chromosome-scale genome assembly of the rough periwinkle Littorina saxatilis.</title>
        <authorList>
            <person name="De Jode A."/>
            <person name="Faria R."/>
            <person name="Formenti G."/>
            <person name="Sims Y."/>
            <person name="Smith T.P."/>
            <person name="Tracey A."/>
            <person name="Wood J.M.D."/>
            <person name="Zagrodzka Z.B."/>
            <person name="Johannesson K."/>
            <person name="Butlin R.K."/>
            <person name="Leder E.H."/>
        </authorList>
    </citation>
    <scope>NUCLEOTIDE SEQUENCE [LARGE SCALE GENOMIC DNA]</scope>
    <source>
        <strain evidence="15">Snail1</strain>
        <tissue evidence="15">Muscle</tissue>
    </source>
</reference>
<dbReference type="PROSITE" id="PS50958">
    <property type="entry name" value="SMB_2"/>
    <property type="match status" value="1"/>
</dbReference>
<keyword evidence="6 12" id="KW-0255">Endonuclease</keyword>
<dbReference type="GO" id="GO:0016829">
    <property type="term" value="F:lyase activity"/>
    <property type="evidence" value="ECO:0007669"/>
    <property type="project" value="UniProtKB-KW"/>
</dbReference>
<dbReference type="GO" id="GO:0016787">
    <property type="term" value="F:hydrolase activity"/>
    <property type="evidence" value="ECO:0007669"/>
    <property type="project" value="UniProtKB-KW"/>
</dbReference>
<dbReference type="EC" id="4.6.1.-" evidence="12"/>
<dbReference type="GO" id="GO:0046872">
    <property type="term" value="F:metal ion binding"/>
    <property type="evidence" value="ECO:0007669"/>
    <property type="project" value="UniProtKB-UniRule"/>
</dbReference>
<keyword evidence="7 12" id="KW-0378">Hydrolase</keyword>
<evidence type="ECO:0000256" key="10">
    <source>
        <dbReference type="ARBA" id="ARBA00023211"/>
    </source>
</evidence>
<dbReference type="Pfam" id="PF01033">
    <property type="entry name" value="Somatomedin_B"/>
    <property type="match status" value="1"/>
</dbReference>
<dbReference type="SMART" id="SM00201">
    <property type="entry name" value="SO"/>
    <property type="match status" value="1"/>
</dbReference>
<keyword evidence="5 12" id="KW-0479">Metal-binding</keyword>
<feature type="chain" id="PRO_5042670022" description="Uridylate-specific endoribonuclease" evidence="12">
    <location>
        <begin position="24"/>
        <end position="345"/>
    </location>
</feature>
<dbReference type="SUPFAM" id="SSF90188">
    <property type="entry name" value="Somatomedin B domain"/>
    <property type="match status" value="1"/>
</dbReference>
<sequence>MDAVRMCVAAVLLFSGCVVVCQAFLLDATCSGRCNAGLDHSKSCQCNTACTWHHDCCTDYSSLCTGSSGHTGTGSTGSTGGSVTCSSSVNDVSEALWKNDVNRVDASMYTLNLQTKVTDQNTADRASAPLFTRVDEAAINSRPTFRALLALQDNYDPVGGHADILSTQENNEVNHFLDEALKTPVMKTLLDYLKCRNLVPDEAHLRSTLKSLWFTGYPRHGHGQADSSGFEHVMVGEFKSSSVVNGLHNWLAYYTKEKAHEINYYGYVAQAHPNLIATNYDWQGRHKGLGSFFVGTSPEFDMALYTLCALTHTGAVRLDGSTVHVQIYDVTQISGMQIASAYPAF</sequence>
<keyword evidence="11" id="KW-0456">Lyase</keyword>
<feature type="domain" description="EndoU" evidence="14">
    <location>
        <begin position="85"/>
        <end position="345"/>
    </location>
</feature>
<dbReference type="InterPro" id="IPR037227">
    <property type="entry name" value="EndoU-like"/>
</dbReference>
<organism evidence="15 16">
    <name type="scientific">Littorina saxatilis</name>
    <dbReference type="NCBI Taxonomy" id="31220"/>
    <lineage>
        <taxon>Eukaryota</taxon>
        <taxon>Metazoa</taxon>
        <taxon>Spiralia</taxon>
        <taxon>Lophotrochozoa</taxon>
        <taxon>Mollusca</taxon>
        <taxon>Gastropoda</taxon>
        <taxon>Caenogastropoda</taxon>
        <taxon>Littorinimorpha</taxon>
        <taxon>Littorinoidea</taxon>
        <taxon>Littorinidae</taxon>
        <taxon>Littorina</taxon>
    </lineage>
</organism>
<dbReference type="InterPro" id="IPR018998">
    <property type="entry name" value="EndoU_C"/>
</dbReference>
<dbReference type="PROSITE" id="PS51257">
    <property type="entry name" value="PROKAR_LIPOPROTEIN"/>
    <property type="match status" value="1"/>
</dbReference>
<feature type="domain" description="SMB" evidence="13">
    <location>
        <begin position="26"/>
        <end position="68"/>
    </location>
</feature>
<dbReference type="SUPFAM" id="SSF142877">
    <property type="entry name" value="EndoU-like"/>
    <property type="match status" value="1"/>
</dbReference>
<evidence type="ECO:0000313" key="15">
    <source>
        <dbReference type="EMBL" id="KAK7091885.1"/>
    </source>
</evidence>
<protein>
    <recommendedName>
        <fullName evidence="12">Uridylate-specific endoribonuclease</fullName>
        <ecNumber evidence="12">4.6.1.-</ecNumber>
    </recommendedName>
</protein>
<evidence type="ECO:0000259" key="13">
    <source>
        <dbReference type="PROSITE" id="PS50958"/>
    </source>
</evidence>
<name>A0AAN9AS42_9CAEN</name>
<evidence type="ECO:0000256" key="6">
    <source>
        <dbReference type="ARBA" id="ARBA00022759"/>
    </source>
</evidence>
<comment type="cofactor">
    <cofactor evidence="1 12">
        <name>Mn(2+)</name>
        <dbReference type="ChEBI" id="CHEBI:29035"/>
    </cofactor>
</comment>
<dbReference type="PANTHER" id="PTHR12439:SF42">
    <property type="entry name" value="ENDORIBONUCLEASE-RELATED"/>
    <property type="match status" value="1"/>
</dbReference>
<proteinExistence type="inferred from homology"/>
<evidence type="ECO:0000256" key="1">
    <source>
        <dbReference type="ARBA" id="ARBA00001936"/>
    </source>
</evidence>
<evidence type="ECO:0000313" key="16">
    <source>
        <dbReference type="Proteomes" id="UP001374579"/>
    </source>
</evidence>
<keyword evidence="9" id="KW-1015">Disulfide bond</keyword>
<evidence type="ECO:0000256" key="11">
    <source>
        <dbReference type="ARBA" id="ARBA00023239"/>
    </source>
</evidence>
<dbReference type="InterPro" id="IPR001212">
    <property type="entry name" value="Somatomedin_B_dom"/>
</dbReference>
<evidence type="ECO:0000256" key="3">
    <source>
        <dbReference type="ARBA" id="ARBA00011245"/>
    </source>
</evidence>
<dbReference type="Pfam" id="PF09412">
    <property type="entry name" value="XendoU"/>
    <property type="match status" value="1"/>
</dbReference>
<gene>
    <name evidence="15" type="ORF">V1264_009506</name>
</gene>
<keyword evidence="10 12" id="KW-0464">Manganese</keyword>
<dbReference type="PANTHER" id="PTHR12439">
    <property type="entry name" value="PLACENTAL PROTEIN 11-RELATED"/>
    <property type="match status" value="1"/>
</dbReference>
<evidence type="ECO:0000256" key="12">
    <source>
        <dbReference type="RuleBase" id="RU367085"/>
    </source>
</evidence>
<dbReference type="Proteomes" id="UP001374579">
    <property type="component" value="Unassembled WGS sequence"/>
</dbReference>
<comment type="catalytic activity">
    <reaction evidence="12">
        <text>ribonucleotidyl-uridine-RNA = a 5'-end dephospho-uridine-RNA + a 3'-end 2',3'-cyclophospho-ribonucleotide-RNA</text>
        <dbReference type="Rhea" id="RHEA:67792"/>
        <dbReference type="Rhea" id="RHEA-COMP:10464"/>
        <dbReference type="Rhea" id="RHEA-COMP:17354"/>
        <dbReference type="Rhea" id="RHEA-COMP:17356"/>
        <dbReference type="ChEBI" id="CHEBI:83064"/>
        <dbReference type="ChEBI" id="CHEBI:173117"/>
        <dbReference type="ChEBI" id="CHEBI:173224"/>
    </reaction>
</comment>
<comment type="subunit">
    <text evidence="3 12">Monomer.</text>
</comment>
<keyword evidence="12" id="KW-0732">Signal</keyword>
<accession>A0AAN9AS42</accession>
<evidence type="ECO:0000259" key="14">
    <source>
        <dbReference type="PROSITE" id="PS51959"/>
    </source>
</evidence>
<dbReference type="EMBL" id="JBAMIC010000022">
    <property type="protein sequence ID" value="KAK7091885.1"/>
    <property type="molecule type" value="Genomic_DNA"/>
</dbReference>
<dbReference type="InterPro" id="IPR039787">
    <property type="entry name" value="ENDOU"/>
</dbReference>
<evidence type="ECO:0000256" key="8">
    <source>
        <dbReference type="ARBA" id="ARBA00022884"/>
    </source>
</evidence>
<evidence type="ECO:0000256" key="5">
    <source>
        <dbReference type="ARBA" id="ARBA00022723"/>
    </source>
</evidence>
<dbReference type="PROSITE" id="PS51959">
    <property type="entry name" value="ENDOU"/>
    <property type="match status" value="1"/>
</dbReference>
<evidence type="ECO:0000256" key="4">
    <source>
        <dbReference type="ARBA" id="ARBA00022722"/>
    </source>
</evidence>
<dbReference type="InterPro" id="IPR036024">
    <property type="entry name" value="Somatomedin_B-like_dom_sf"/>
</dbReference>
<dbReference type="Gene3D" id="4.10.410.20">
    <property type="match status" value="1"/>
</dbReference>
<keyword evidence="4 12" id="KW-0540">Nuclease</keyword>
<dbReference type="PROSITE" id="PS00524">
    <property type="entry name" value="SMB_1"/>
    <property type="match status" value="1"/>
</dbReference>